<dbReference type="Proteomes" id="UP001596043">
    <property type="component" value="Unassembled WGS sequence"/>
</dbReference>
<name>A0ABV9HW80_9FLAO</name>
<keyword evidence="1" id="KW-0472">Membrane</keyword>
<protein>
    <submittedName>
        <fullName evidence="2">DUF2306 domain-containing protein</fullName>
    </submittedName>
</protein>
<keyword evidence="3" id="KW-1185">Reference proteome</keyword>
<dbReference type="InterPro" id="IPR018750">
    <property type="entry name" value="DUF2306_membrane"/>
</dbReference>
<comment type="caution">
    <text evidence="2">The sequence shown here is derived from an EMBL/GenBank/DDBJ whole genome shotgun (WGS) entry which is preliminary data.</text>
</comment>
<keyword evidence="1" id="KW-1133">Transmembrane helix</keyword>
<feature type="transmembrane region" description="Helical" evidence="1">
    <location>
        <begin position="6"/>
        <end position="26"/>
    </location>
</feature>
<keyword evidence="1" id="KW-0812">Transmembrane</keyword>
<feature type="transmembrane region" description="Helical" evidence="1">
    <location>
        <begin position="38"/>
        <end position="56"/>
    </location>
</feature>
<evidence type="ECO:0000313" key="3">
    <source>
        <dbReference type="Proteomes" id="UP001596043"/>
    </source>
</evidence>
<proteinExistence type="predicted"/>
<accession>A0ABV9HW80</accession>
<gene>
    <name evidence="2" type="ORF">ACFO3O_10915</name>
</gene>
<dbReference type="EMBL" id="JBHSFV010000006">
    <property type="protein sequence ID" value="MFC4634421.1"/>
    <property type="molecule type" value="Genomic_DNA"/>
</dbReference>
<feature type="transmembrane region" description="Helical" evidence="1">
    <location>
        <begin position="62"/>
        <end position="85"/>
    </location>
</feature>
<dbReference type="RefSeq" id="WP_379978664.1">
    <property type="nucleotide sequence ID" value="NZ_JBHSFV010000006.1"/>
</dbReference>
<reference evidence="3" key="1">
    <citation type="journal article" date="2019" name="Int. J. Syst. Evol. Microbiol.">
        <title>The Global Catalogue of Microorganisms (GCM) 10K type strain sequencing project: providing services to taxonomists for standard genome sequencing and annotation.</title>
        <authorList>
            <consortium name="The Broad Institute Genomics Platform"/>
            <consortium name="The Broad Institute Genome Sequencing Center for Infectious Disease"/>
            <person name="Wu L."/>
            <person name="Ma J."/>
        </authorList>
    </citation>
    <scope>NUCLEOTIDE SEQUENCE [LARGE SCALE GENOMIC DNA]</scope>
    <source>
        <strain evidence="3">YJ-61-S</strain>
    </source>
</reference>
<feature type="transmembrane region" description="Helical" evidence="1">
    <location>
        <begin position="97"/>
        <end position="118"/>
    </location>
</feature>
<evidence type="ECO:0000313" key="2">
    <source>
        <dbReference type="EMBL" id="MFC4634421.1"/>
    </source>
</evidence>
<evidence type="ECO:0000256" key="1">
    <source>
        <dbReference type="SAM" id="Phobius"/>
    </source>
</evidence>
<sequence length="164" mass="18366">MPQDFIGWVHTLAAILALLAGSLILAKTKGTSLHKKTGRVYGVSMLIVCSTAFMIYRVHNTFGILHVFALISTITLLLGMLPLYLKSYKNAIVSHLSWMYWSVIGLYCAFSAEILTRLPMILDIQNTHEIFYTLVGVSTGLVGFIGSRFFKKNKNTWEKQFGSL</sequence>
<organism evidence="2 3">
    <name type="scientific">Dokdonia ponticola</name>
    <dbReference type="NCBI Taxonomy" id="2041041"/>
    <lineage>
        <taxon>Bacteria</taxon>
        <taxon>Pseudomonadati</taxon>
        <taxon>Bacteroidota</taxon>
        <taxon>Flavobacteriia</taxon>
        <taxon>Flavobacteriales</taxon>
        <taxon>Flavobacteriaceae</taxon>
        <taxon>Dokdonia</taxon>
    </lineage>
</organism>
<feature type="transmembrane region" description="Helical" evidence="1">
    <location>
        <begin position="130"/>
        <end position="150"/>
    </location>
</feature>
<dbReference type="Pfam" id="PF10067">
    <property type="entry name" value="DUF2306"/>
    <property type="match status" value="1"/>
</dbReference>